<protein>
    <submittedName>
        <fullName evidence="2">Uncharacterized protein</fullName>
    </submittedName>
</protein>
<evidence type="ECO:0000313" key="3">
    <source>
        <dbReference type="Proteomes" id="UP000069902"/>
    </source>
</evidence>
<proteinExistence type="predicted"/>
<accession>A0A0U5EP91</accession>
<dbReference type="RefSeq" id="WP_158021651.1">
    <property type="nucleotide sequence ID" value="NZ_LN879502.1"/>
</dbReference>
<dbReference type="EMBL" id="LN879502">
    <property type="protein sequence ID" value="CUI15792.1"/>
    <property type="molecule type" value="Genomic_DNA"/>
</dbReference>
<reference evidence="3" key="1">
    <citation type="submission" date="2015-09" db="EMBL/GenBank/DDBJ databases">
        <authorList>
            <person name="Bertelli C."/>
        </authorList>
    </citation>
    <scope>NUCLEOTIDE SEQUENCE [LARGE SCALE GENOMIC DNA]</scope>
    <source>
        <strain evidence="3">KNic</strain>
    </source>
</reference>
<keyword evidence="1" id="KW-0472">Membrane</keyword>
<dbReference type="AlphaFoldDB" id="A0A0U5EP91"/>
<name>A0A0U5EP91_9BACT</name>
<dbReference type="STRING" id="389348.PNK_0154"/>
<evidence type="ECO:0000313" key="2">
    <source>
        <dbReference type="EMBL" id="CUI15792.1"/>
    </source>
</evidence>
<dbReference type="Proteomes" id="UP000069902">
    <property type="component" value="Chromosome cPNK"/>
</dbReference>
<dbReference type="InParanoid" id="A0A0U5EP91"/>
<dbReference type="KEGG" id="pnl:PNK_0154"/>
<dbReference type="PATRIC" id="fig|389348.3.peg.179"/>
<keyword evidence="1" id="KW-0812">Transmembrane</keyword>
<feature type="transmembrane region" description="Helical" evidence="1">
    <location>
        <begin position="161"/>
        <end position="183"/>
    </location>
</feature>
<keyword evidence="1" id="KW-1133">Transmembrane helix</keyword>
<sequence>MSYTMSLVQTGISAVVPFADKIPGMENTAPKKISKKQEQNRLKVAQSMQKAIKEGRLDPSYSTAVTNMQTKAQKNISEANYSNTQYGLDQLGKLSPVLDAVIPGSGIIAKTAVQVGTVQNLKRYADETPSTKDTLLKTAKFAAPILAGLTAPFWMPFVTPVVIATGAAAVVSTAIALDGLSYYRG</sequence>
<gene>
    <name evidence="2" type="ORF">PNK_0154</name>
</gene>
<organism evidence="2 3">
    <name type="scientific">Candidatus Protochlamydia naegleriophila</name>
    <dbReference type="NCBI Taxonomy" id="389348"/>
    <lineage>
        <taxon>Bacteria</taxon>
        <taxon>Pseudomonadati</taxon>
        <taxon>Chlamydiota</taxon>
        <taxon>Chlamydiia</taxon>
        <taxon>Parachlamydiales</taxon>
        <taxon>Parachlamydiaceae</taxon>
        <taxon>Candidatus Protochlamydia</taxon>
    </lineage>
</organism>
<keyword evidence="3" id="KW-1185">Reference proteome</keyword>
<evidence type="ECO:0000256" key="1">
    <source>
        <dbReference type="SAM" id="Phobius"/>
    </source>
</evidence>